<organism evidence="2 3">
    <name type="scientific">Colocasia esculenta</name>
    <name type="common">Wild taro</name>
    <name type="synonym">Arum esculentum</name>
    <dbReference type="NCBI Taxonomy" id="4460"/>
    <lineage>
        <taxon>Eukaryota</taxon>
        <taxon>Viridiplantae</taxon>
        <taxon>Streptophyta</taxon>
        <taxon>Embryophyta</taxon>
        <taxon>Tracheophyta</taxon>
        <taxon>Spermatophyta</taxon>
        <taxon>Magnoliopsida</taxon>
        <taxon>Liliopsida</taxon>
        <taxon>Araceae</taxon>
        <taxon>Aroideae</taxon>
        <taxon>Colocasieae</taxon>
        <taxon>Colocasia</taxon>
    </lineage>
</organism>
<keyword evidence="3" id="KW-1185">Reference proteome</keyword>
<dbReference type="AlphaFoldDB" id="A0A843V1R2"/>
<feature type="region of interest" description="Disordered" evidence="1">
    <location>
        <begin position="38"/>
        <end position="65"/>
    </location>
</feature>
<gene>
    <name evidence="2" type="ORF">Taro_024925</name>
</gene>
<accession>A0A843V1R2</accession>
<proteinExistence type="predicted"/>
<evidence type="ECO:0000313" key="3">
    <source>
        <dbReference type="Proteomes" id="UP000652761"/>
    </source>
</evidence>
<sequence>MEELTFLLSHVSGSFQQEEGVSMAEGHVVPKNRFTKRPDLSKAGCDDDGDRYAGRKSPAVSSLVPAQPPGALLPLNC</sequence>
<evidence type="ECO:0000256" key="1">
    <source>
        <dbReference type="SAM" id="MobiDB-lite"/>
    </source>
</evidence>
<evidence type="ECO:0000313" key="2">
    <source>
        <dbReference type="EMBL" id="MQL92292.1"/>
    </source>
</evidence>
<dbReference type="Proteomes" id="UP000652761">
    <property type="component" value="Unassembled WGS sequence"/>
</dbReference>
<comment type="caution">
    <text evidence="2">The sequence shown here is derived from an EMBL/GenBank/DDBJ whole genome shotgun (WGS) entry which is preliminary data.</text>
</comment>
<name>A0A843V1R2_COLES</name>
<reference evidence="2" key="1">
    <citation type="submission" date="2017-07" db="EMBL/GenBank/DDBJ databases">
        <title>Taro Niue Genome Assembly and Annotation.</title>
        <authorList>
            <person name="Atibalentja N."/>
            <person name="Keating K."/>
            <person name="Fields C.J."/>
        </authorList>
    </citation>
    <scope>NUCLEOTIDE SEQUENCE</scope>
    <source>
        <strain evidence="2">Niue_2</strain>
        <tissue evidence="2">Leaf</tissue>
    </source>
</reference>
<dbReference type="EMBL" id="NMUH01001434">
    <property type="protein sequence ID" value="MQL92292.1"/>
    <property type="molecule type" value="Genomic_DNA"/>
</dbReference>
<protein>
    <submittedName>
        <fullName evidence="2">Uncharacterized protein</fullName>
    </submittedName>
</protein>